<keyword evidence="2" id="KW-1185">Reference proteome</keyword>
<dbReference type="EMBL" id="CABT02000031">
    <property type="protein sequence ID" value="CCC12835.1"/>
    <property type="molecule type" value="Genomic_DNA"/>
</dbReference>
<accession>F7W5P7</accession>
<sequence length="67" mass="7709">MEFTVYVEGCLEEELDEENPSTIPVPCETAPLVYTNQKAEVTKEEREYTKEEHDIFEKLQLDEGGGQ</sequence>
<comment type="caution">
    <text evidence="1">The sequence shown here is derived from an EMBL/GenBank/DDBJ whole genome shotgun (WGS) entry which is preliminary data.</text>
</comment>
<gene>
    <name evidence="1" type="ORF">SMAC_09030</name>
</gene>
<dbReference type="Proteomes" id="UP000001881">
    <property type="component" value="Unassembled WGS sequence"/>
</dbReference>
<dbReference type="InParanoid" id="F7W5P7"/>
<dbReference type="GeneID" id="10801256"/>
<dbReference type="KEGG" id="smp:10801256"/>
<dbReference type="HOGENOM" id="CLU_2814044_0_0_1"/>
<dbReference type="VEuPathDB" id="FungiDB:SMAC_09030"/>
<proteinExistence type="predicted"/>
<protein>
    <submittedName>
        <fullName evidence="1">WGS project CABT00000000 data, contig 2.31</fullName>
    </submittedName>
</protein>
<dbReference type="AlphaFoldDB" id="F7W5P7"/>
<reference evidence="1 2" key="1">
    <citation type="journal article" date="2010" name="PLoS Genet.">
        <title>De novo assembly of a 40 Mb eukaryotic genome from short sequence reads: Sordaria macrospora, a model organism for fungal morphogenesis.</title>
        <authorList>
            <person name="Nowrousian M."/>
            <person name="Stajich J."/>
            <person name="Chu M."/>
            <person name="Engh I."/>
            <person name="Espagne E."/>
            <person name="Halliday K."/>
            <person name="Kamerewerd J."/>
            <person name="Kempken F."/>
            <person name="Knab B."/>
            <person name="Kuo H.C."/>
            <person name="Osiewacz H.D."/>
            <person name="Poeggeler S."/>
            <person name="Read N."/>
            <person name="Seiler S."/>
            <person name="Smith K."/>
            <person name="Zickler D."/>
            <person name="Kueck U."/>
            <person name="Freitag M."/>
        </authorList>
    </citation>
    <scope>NUCLEOTIDE SEQUENCE [LARGE SCALE GENOMIC DNA]</scope>
    <source>
        <strain evidence="2">ATCC MYA-333 / DSM 997 / K(L3346) / K-hell</strain>
        <tissue evidence="1">Mycelium</tissue>
    </source>
</reference>
<evidence type="ECO:0000313" key="2">
    <source>
        <dbReference type="Proteomes" id="UP000001881"/>
    </source>
</evidence>
<evidence type="ECO:0000313" key="1">
    <source>
        <dbReference type="EMBL" id="CCC12835.1"/>
    </source>
</evidence>
<organism evidence="1 2">
    <name type="scientific">Sordaria macrospora (strain ATCC MYA-333 / DSM 997 / K(L3346) / K-hell)</name>
    <dbReference type="NCBI Taxonomy" id="771870"/>
    <lineage>
        <taxon>Eukaryota</taxon>
        <taxon>Fungi</taxon>
        <taxon>Dikarya</taxon>
        <taxon>Ascomycota</taxon>
        <taxon>Pezizomycotina</taxon>
        <taxon>Sordariomycetes</taxon>
        <taxon>Sordariomycetidae</taxon>
        <taxon>Sordariales</taxon>
        <taxon>Sordariaceae</taxon>
        <taxon>Sordaria</taxon>
    </lineage>
</organism>
<name>F7W5P7_SORMK</name>